<gene>
    <name evidence="9" type="ORF">Amon01_000390000</name>
</gene>
<comment type="subcellular location">
    <subcellularLocation>
        <location evidence="1">Membrane</location>
    </subcellularLocation>
</comment>
<evidence type="ECO:0000256" key="4">
    <source>
        <dbReference type="ARBA" id="ARBA00023121"/>
    </source>
</evidence>
<accession>A0A9W6YWH3</accession>
<feature type="domain" description="C2" evidence="7">
    <location>
        <begin position="810"/>
        <end position="937"/>
    </location>
</feature>
<dbReference type="InterPro" id="IPR035892">
    <property type="entry name" value="C2_domain_sf"/>
</dbReference>
<dbReference type="PANTHER" id="PTHR46980">
    <property type="entry name" value="TRICALBIN-1-RELATED"/>
    <property type="match status" value="1"/>
</dbReference>
<dbReference type="Pfam" id="PF24920">
    <property type="entry name" value="C2_TCB1"/>
    <property type="match status" value="1"/>
</dbReference>
<keyword evidence="4" id="KW-0446">Lipid-binding</keyword>
<dbReference type="AlphaFoldDB" id="A0A9W6YWH3"/>
<evidence type="ECO:0000313" key="9">
    <source>
        <dbReference type="EMBL" id="GMG30756.1"/>
    </source>
</evidence>
<evidence type="ECO:0000259" key="7">
    <source>
        <dbReference type="PROSITE" id="PS50004"/>
    </source>
</evidence>
<dbReference type="EMBL" id="BSXU01001759">
    <property type="protein sequence ID" value="GMG30756.1"/>
    <property type="molecule type" value="Genomic_DNA"/>
</dbReference>
<keyword evidence="10" id="KW-1185">Reference proteome</keyword>
<dbReference type="OrthoDB" id="1029639at2759"/>
<dbReference type="SMART" id="SM00239">
    <property type="entry name" value="C2"/>
    <property type="match status" value="5"/>
</dbReference>
<feature type="region of interest" description="Disordered" evidence="6">
    <location>
        <begin position="1029"/>
        <end position="1054"/>
    </location>
</feature>
<protein>
    <submittedName>
        <fullName evidence="9">Unnamed protein product</fullName>
    </submittedName>
</protein>
<evidence type="ECO:0000256" key="3">
    <source>
        <dbReference type="ARBA" id="ARBA00023055"/>
    </source>
</evidence>
<dbReference type="PROSITE" id="PS50004">
    <property type="entry name" value="C2"/>
    <property type="match status" value="4"/>
</dbReference>
<proteinExistence type="predicted"/>
<dbReference type="PROSITE" id="PS51847">
    <property type="entry name" value="SMP"/>
    <property type="match status" value="1"/>
</dbReference>
<evidence type="ECO:0000256" key="2">
    <source>
        <dbReference type="ARBA" id="ARBA00022448"/>
    </source>
</evidence>
<feature type="domain" description="C2" evidence="7">
    <location>
        <begin position="1099"/>
        <end position="1214"/>
    </location>
</feature>
<dbReference type="Gene3D" id="2.60.40.150">
    <property type="entry name" value="C2 domain"/>
    <property type="match status" value="4"/>
</dbReference>
<keyword evidence="2" id="KW-0813">Transport</keyword>
<dbReference type="PIRSF" id="PIRSF037232">
    <property type="entry name" value="Tricalbin"/>
    <property type="match status" value="1"/>
</dbReference>
<dbReference type="Pfam" id="PF25669">
    <property type="entry name" value="SMP_MUG190-like"/>
    <property type="match status" value="1"/>
</dbReference>
<evidence type="ECO:0000313" key="10">
    <source>
        <dbReference type="Proteomes" id="UP001165063"/>
    </source>
</evidence>
<evidence type="ECO:0000256" key="1">
    <source>
        <dbReference type="ARBA" id="ARBA00004370"/>
    </source>
</evidence>
<dbReference type="GO" id="GO:0016020">
    <property type="term" value="C:membrane"/>
    <property type="evidence" value="ECO:0007669"/>
    <property type="project" value="UniProtKB-SubCell"/>
</dbReference>
<feature type="domain" description="C2" evidence="7">
    <location>
        <begin position="488"/>
        <end position="606"/>
    </location>
</feature>
<dbReference type="GO" id="GO:0006869">
    <property type="term" value="P:lipid transport"/>
    <property type="evidence" value="ECO:0007669"/>
    <property type="project" value="UniProtKB-KW"/>
</dbReference>
<dbReference type="GO" id="GO:0008289">
    <property type="term" value="F:lipid binding"/>
    <property type="evidence" value="ECO:0007669"/>
    <property type="project" value="UniProtKB-KW"/>
</dbReference>
<comment type="caution">
    <text evidence="9">The sequence shown here is derived from an EMBL/GenBank/DDBJ whole genome shotgun (WGS) entry which is preliminary data.</text>
</comment>
<dbReference type="Proteomes" id="UP001165063">
    <property type="component" value="Unassembled WGS sequence"/>
</dbReference>
<dbReference type="PANTHER" id="PTHR46980:SF1">
    <property type="entry name" value="TRICALBIN-3"/>
    <property type="match status" value="1"/>
</dbReference>
<dbReference type="InterPro" id="IPR017147">
    <property type="entry name" value="Tricalbin"/>
</dbReference>
<dbReference type="CDD" id="cd21678">
    <property type="entry name" value="SMP_TCB"/>
    <property type="match status" value="1"/>
</dbReference>
<dbReference type="Pfam" id="PF00168">
    <property type="entry name" value="C2"/>
    <property type="match status" value="5"/>
</dbReference>
<evidence type="ECO:0000256" key="6">
    <source>
        <dbReference type="SAM" id="MobiDB-lite"/>
    </source>
</evidence>
<sequence>MLRLSAIENLEEKTETMDWLNSFLSKFWVIYMPALSEMVLTQANTVMKDVATPPPIDKLSLDEFTLGSKAPKVKGIKSFAKLGKDTFQMDWDFEFAPNDTGDMTRNELKKKIDPKVALGIRIGKAMISANVPILVEDMSFKGKMRITLTLGQVFPHVKIVSISFLEPPAIDYALKPVGGNTLGLDVMSFIPGLKSLVNTIINSQLGPMLYAPNHLDINVEEIIEGMTPQALGCLAVKIRGVEYKKRADINPFIEYYLQNDSTKKYRTDIKTQTNAAVFNEDNKILVSNLAQNLVLELFDFHDGEPDSLGETTFELNDLLQSNSREFIEGKITKNNKTIGKIIYDLVWIPVLEGETDSKGVKGPAPESEIGVFDYTLLSAKGLDKSQSLFDKLSTFAEVYVDGEKVNTSRTVKQSNHPEYTLRSEKLIMSKSQANIKIVIKDISSHGTTTIAEYEATSLNDMIFASKDNEVAHASFTKGPGKFKFKALWKPLPADEFQSTGFVPPVGAFRIFVSKCEGLKNVETFGTIDPRVEIMSGSQLKGYTKIAKDTTEPKFNQVFYIPVSSKRQPVSLNVVDCDNGGRKTRLIAKTQIDTRKFFDPKYDPANDTGKNVVKAELKSSKGESNGFIYYKVVFCPLIPVLTQNEMKQLEANRESDKEAALEDVEEQAQLLKAYKKRPQDYEWYNPKSGSGSGSDKSDKIQMPLEELLTHNSGVLGVSLVKGTVRKPESFVQVLVDDYSYPGLTSKMSEGKRVRPSSGSVCIRDLQNSILSFRVAKTDNVVSKKDVWAVSKTDYKVIDLIRKGEPLILDLDGNKLQFQFEYIPSSIALGQTELMDDTGILDLAIVSAKGLHANDRGGTSDPYATVVVDGKEVYKTQTIKKTIDPVWNENVTVAVPSRTRTEIQIKVYDWDQLGDNDQIGYLIFDATQLPIGKSVPMEFNLDPKGIVQLSAKFTPKYMKPILTNEGELDLVGAPLKLAGAGLSAGLAVGAGAANLAGGVAGVGVGAVTGVAGVGAGAVTSIGGGLKRGLKFGHKKSSSEVNKKSSSEAGNGNPQINVVAPALTGNVDGNNASGSGSMLNNNDAASNNRMSVASSPMKNRRVSSDIQSFMSTSLSGNSVAGRVTVVGVRGINSSDHIQTYVKLLSPNSTKDIYKTKTSKPSNGEVNWKESVSLKSPTDAKLLFVVKEHHRIGKDVELASAELLISEAIEKTGSDFEIPLSTGTGSLVLNVRIQANAPPSPAL</sequence>
<feature type="compositionally biased region" description="Basic and acidic residues" evidence="6">
    <location>
        <begin position="1034"/>
        <end position="1043"/>
    </location>
</feature>
<dbReference type="InterPro" id="IPR000008">
    <property type="entry name" value="C2_dom"/>
</dbReference>
<evidence type="ECO:0000259" key="8">
    <source>
        <dbReference type="PROSITE" id="PS51847"/>
    </source>
</evidence>
<dbReference type="InterPro" id="IPR056910">
    <property type="entry name" value="TCB1-3_C2"/>
</dbReference>
<keyword evidence="3" id="KW-0445">Lipid transport</keyword>
<feature type="domain" description="SMP-LTD" evidence="8">
    <location>
        <begin position="13"/>
        <end position="220"/>
    </location>
</feature>
<feature type="domain" description="C2" evidence="7">
    <location>
        <begin position="211"/>
        <end position="328"/>
    </location>
</feature>
<dbReference type="GO" id="GO:0061817">
    <property type="term" value="P:endoplasmic reticulum-plasma membrane tethering"/>
    <property type="evidence" value="ECO:0007669"/>
    <property type="project" value="InterPro"/>
</dbReference>
<name>A0A9W6YWH3_AMBMO</name>
<evidence type="ECO:0000256" key="5">
    <source>
        <dbReference type="ARBA" id="ARBA00023136"/>
    </source>
</evidence>
<dbReference type="InterPro" id="IPR031468">
    <property type="entry name" value="SMP_LBD"/>
</dbReference>
<keyword evidence="5" id="KW-0472">Membrane</keyword>
<organism evidence="9 10">
    <name type="scientific">Ambrosiozyma monospora</name>
    <name type="common">Yeast</name>
    <name type="synonym">Endomycopsis monosporus</name>
    <dbReference type="NCBI Taxonomy" id="43982"/>
    <lineage>
        <taxon>Eukaryota</taxon>
        <taxon>Fungi</taxon>
        <taxon>Dikarya</taxon>
        <taxon>Ascomycota</taxon>
        <taxon>Saccharomycotina</taxon>
        <taxon>Pichiomycetes</taxon>
        <taxon>Pichiales</taxon>
        <taxon>Pichiaceae</taxon>
        <taxon>Ambrosiozyma</taxon>
    </lineage>
</organism>
<reference evidence="9" key="1">
    <citation type="submission" date="2023-04" db="EMBL/GenBank/DDBJ databases">
        <title>Ambrosiozyma monospora NBRC 1965.</title>
        <authorList>
            <person name="Ichikawa N."/>
            <person name="Sato H."/>
            <person name="Tonouchi N."/>
        </authorList>
    </citation>
    <scope>NUCLEOTIDE SEQUENCE</scope>
    <source>
        <strain evidence="9">NBRC 1965</strain>
    </source>
</reference>
<dbReference type="GO" id="GO:0071944">
    <property type="term" value="C:cell periphery"/>
    <property type="evidence" value="ECO:0007669"/>
    <property type="project" value="UniProtKB-ARBA"/>
</dbReference>
<dbReference type="InterPro" id="IPR052455">
    <property type="entry name" value="Tricalbin_domain"/>
</dbReference>
<dbReference type="SUPFAM" id="SSF49562">
    <property type="entry name" value="C2 domain (Calcium/lipid-binding domain, CaLB)"/>
    <property type="match status" value="5"/>
</dbReference>